<dbReference type="PANTHER" id="PTHR12048">
    <property type="entry name" value="CCAAT-BINDING FACTOR-RELATED"/>
    <property type="match status" value="1"/>
</dbReference>
<dbReference type="InterPro" id="IPR005612">
    <property type="entry name" value="CCAAT-binding_factor"/>
</dbReference>
<accession>W1P138</accession>
<feature type="region of interest" description="Disordered" evidence="2">
    <location>
        <begin position="446"/>
        <end position="471"/>
    </location>
</feature>
<dbReference type="HOGENOM" id="CLU_003417_1_1_1"/>
<reference evidence="5" key="1">
    <citation type="journal article" date="2013" name="Science">
        <title>The Amborella genome and the evolution of flowering plants.</title>
        <authorList>
            <consortium name="Amborella Genome Project"/>
        </authorList>
    </citation>
    <scope>NUCLEOTIDE SEQUENCE [LARGE SCALE GENOMIC DNA]</scope>
</reference>
<dbReference type="InterPro" id="IPR016024">
    <property type="entry name" value="ARM-type_fold"/>
</dbReference>
<evidence type="ECO:0000313" key="4">
    <source>
        <dbReference type="EMBL" id="ERN00655.1"/>
    </source>
</evidence>
<feature type="compositionally biased region" description="Basic and acidic residues" evidence="2">
    <location>
        <begin position="70"/>
        <end position="84"/>
    </location>
</feature>
<feature type="region of interest" description="Disordered" evidence="2">
    <location>
        <begin position="1"/>
        <end position="23"/>
    </location>
</feature>
<dbReference type="OrthoDB" id="28947at2759"/>
<protein>
    <recommendedName>
        <fullName evidence="3">CCAAT-binding factor domain-containing protein</fullName>
    </recommendedName>
</protein>
<dbReference type="AlphaFoldDB" id="W1P138"/>
<feature type="region of interest" description="Disordered" evidence="2">
    <location>
        <begin position="639"/>
        <end position="705"/>
    </location>
</feature>
<feature type="region of interest" description="Disordered" evidence="2">
    <location>
        <begin position="875"/>
        <end position="1098"/>
    </location>
</feature>
<keyword evidence="5" id="KW-1185">Reference proteome</keyword>
<feature type="compositionally biased region" description="Acidic residues" evidence="2">
    <location>
        <begin position="886"/>
        <end position="932"/>
    </location>
</feature>
<feature type="compositionally biased region" description="Basic residues" evidence="2">
    <location>
        <begin position="1047"/>
        <end position="1056"/>
    </location>
</feature>
<feature type="compositionally biased region" description="Acidic residues" evidence="2">
    <location>
        <begin position="957"/>
        <end position="1001"/>
    </location>
</feature>
<evidence type="ECO:0000256" key="1">
    <source>
        <dbReference type="ARBA" id="ARBA00007797"/>
    </source>
</evidence>
<feature type="compositionally biased region" description="Acidic residues" evidence="2">
    <location>
        <begin position="639"/>
        <end position="653"/>
    </location>
</feature>
<evidence type="ECO:0000256" key="2">
    <source>
        <dbReference type="SAM" id="MobiDB-lite"/>
    </source>
</evidence>
<dbReference type="KEGG" id="atr:18428761"/>
<gene>
    <name evidence="4" type="ORF">AMTR_s00106p00013240</name>
</gene>
<dbReference type="PANTHER" id="PTHR12048:SF0">
    <property type="entry name" value="CCAAT_ENHANCER-BINDING PROTEIN ZETA"/>
    <property type="match status" value="1"/>
</dbReference>
<feature type="compositionally biased region" description="Low complexity" evidence="2">
    <location>
        <begin position="54"/>
        <end position="67"/>
    </location>
</feature>
<feature type="domain" description="CCAAT-binding factor" evidence="3">
    <location>
        <begin position="522"/>
        <end position="780"/>
    </location>
</feature>
<organism evidence="4 5">
    <name type="scientific">Amborella trichopoda</name>
    <dbReference type="NCBI Taxonomy" id="13333"/>
    <lineage>
        <taxon>Eukaryota</taxon>
        <taxon>Viridiplantae</taxon>
        <taxon>Streptophyta</taxon>
        <taxon>Embryophyta</taxon>
        <taxon>Tracheophyta</taxon>
        <taxon>Spermatophyta</taxon>
        <taxon>Magnoliopsida</taxon>
        <taxon>Amborellales</taxon>
        <taxon>Amborellaceae</taxon>
        <taxon>Amborella</taxon>
    </lineage>
</organism>
<sequence>MAISKLLTSEPKPKKTRKGEDIDQLRSEVTEFASKLGLGSAISSGFDDSDFRKTGPIKPSGSSPPSKSTKKNEIRASNSEEKRSSTASNSNQKANFSKKDKKPNGIRAFGEKSNRNNETVISREAMPPIKNKLPLMKPSSLSGQWYVDASKLESKIVKEGVGIGTKPSDELVKEKWEVGGRLMGQYVAEYEQASQKSGDMRMVATAQRSGTGADKVAAFTVLIQDNPIANMRAVDSLLAMVTSKVGKRHALTGIDALRELFLMSLLPDRKLKYFFQQPLNFLPDTKDGYSLLLFWYWEDCLKKRFERFVLALEEALKDVLSVLKDKALKTLFALLKNKPEQERRLLSALVNKLGDPERKAASNAGYQLTCLLSAHPNMKAVVIEEVDFFVFRPHVGLRARYHAVIFLNQVLLSNKGDGPKLAKRLIDIYFALFKVLISEVSEEKSDKDGNKSAKKSVKKDSKDGKPSFESPVEMDSRLLSALLTGVNRAFPYVSTDEADAIIEQQTPVLFKLVHSRNFNIGVQALMLLYQLLAKNQTVSDRFYRALYSALLVPACMKSSKTEMFLGLVFKAMKNDVNFRRVSAFSKRLLQVALQQPPQYACGCLLLLSEVLKARPPLWNTMLQNESGDEDFEHFEDVKEDGENVTESAQEDSENINSCARDIVTPDGIPTEKNAIESDGNSSDTENSEVPIQELHSDDDGNDSVEDDLLGAAVNSLPCFGKPSKVACPVGEPAQLPKTGCQSGGYNPWHREPAYCNADRTSWWELSALASHVHPSVATMAKTLLSGANIVYNGDPLNDLSLTAFLDKFVEKKPKPNKKAEGIWHGGSQIGPARKLVMNNRLIGPEILSLAEEDVPPEDLVFHRFYMTKSTSSSRKKLKKKKKDREEAGELFEVDNNGEEEDLEEEEDVEEVDEVEEVDGGDDSEDEEIDGLLEPEFGAQKSLTVSDGEYDYDKLDEVIMEEDDELIADDSDGNMDFPNDDGGDGGYSDGDDDSYVDEDDMEASQKVDRKGNKRKSGARSGASPFASLEEYDHLLNDGEEIGEETRPQKKMKKKNKKGLNGDEEMRRKSHKKKKGLNGSGEMRGESGLQKRKRKKGSDY</sequence>
<evidence type="ECO:0000259" key="3">
    <source>
        <dbReference type="Pfam" id="PF03914"/>
    </source>
</evidence>
<dbReference type="SUPFAM" id="SSF48371">
    <property type="entry name" value="ARM repeat"/>
    <property type="match status" value="1"/>
</dbReference>
<dbReference type="Proteomes" id="UP000017836">
    <property type="component" value="Unassembled WGS sequence"/>
</dbReference>
<dbReference type="OMA" id="EIWCNDE"/>
<dbReference type="InterPro" id="IPR040155">
    <property type="entry name" value="CEBPZ/Mak21-like"/>
</dbReference>
<feature type="compositionally biased region" description="Polar residues" evidence="2">
    <location>
        <begin position="678"/>
        <end position="689"/>
    </location>
</feature>
<dbReference type="STRING" id="13333.W1P138"/>
<dbReference type="Gramene" id="ERN00655">
    <property type="protein sequence ID" value="ERN00655"/>
    <property type="gene ID" value="AMTR_s00106p00013240"/>
</dbReference>
<feature type="compositionally biased region" description="Basic residues" evidence="2">
    <location>
        <begin position="1088"/>
        <end position="1098"/>
    </location>
</feature>
<proteinExistence type="inferred from homology"/>
<dbReference type="Pfam" id="PF03914">
    <property type="entry name" value="CBF"/>
    <property type="match status" value="1"/>
</dbReference>
<dbReference type="eggNOG" id="KOG2038">
    <property type="taxonomic scope" value="Eukaryota"/>
</dbReference>
<dbReference type="GO" id="GO:0005634">
    <property type="term" value="C:nucleus"/>
    <property type="evidence" value="ECO:0000318"/>
    <property type="project" value="GO_Central"/>
</dbReference>
<evidence type="ECO:0000313" key="5">
    <source>
        <dbReference type="Proteomes" id="UP000017836"/>
    </source>
</evidence>
<feature type="region of interest" description="Disordered" evidence="2">
    <location>
        <begin position="39"/>
        <end position="118"/>
    </location>
</feature>
<dbReference type="EMBL" id="KI394815">
    <property type="protein sequence ID" value="ERN00655.1"/>
    <property type="molecule type" value="Genomic_DNA"/>
</dbReference>
<comment type="similarity">
    <text evidence="1">Belongs to the CBF/MAK21 family.</text>
</comment>
<feature type="compositionally biased region" description="Polar residues" evidence="2">
    <location>
        <begin position="85"/>
        <end position="95"/>
    </location>
</feature>
<name>W1P138_AMBTC</name>